<evidence type="ECO:0000259" key="3">
    <source>
        <dbReference type="Pfam" id="PF03389"/>
    </source>
</evidence>
<evidence type="ECO:0000313" key="4">
    <source>
        <dbReference type="EMBL" id="MFC4559376.1"/>
    </source>
</evidence>
<comment type="similarity">
    <text evidence="1">Belongs to the MobA/MobL family.</text>
</comment>
<keyword evidence="5" id="KW-1185">Reference proteome</keyword>
<dbReference type="EMBL" id="JBHSFU010000008">
    <property type="protein sequence ID" value="MFC4559376.1"/>
    <property type="molecule type" value="Genomic_DNA"/>
</dbReference>
<dbReference type="InterPro" id="IPR005053">
    <property type="entry name" value="MobA_MobL"/>
</dbReference>
<organism evidence="4 5">
    <name type="scientific">Virgibacillus kekensis</name>
    <dbReference type="NCBI Taxonomy" id="202261"/>
    <lineage>
        <taxon>Bacteria</taxon>
        <taxon>Bacillati</taxon>
        <taxon>Bacillota</taxon>
        <taxon>Bacilli</taxon>
        <taxon>Bacillales</taxon>
        <taxon>Bacillaceae</taxon>
        <taxon>Virgibacillus</taxon>
    </lineage>
</organism>
<dbReference type="Gene3D" id="3.30.930.30">
    <property type="match status" value="1"/>
</dbReference>
<name>A0ABV9DKV6_9BACI</name>
<dbReference type="RefSeq" id="WP_390297750.1">
    <property type="nucleotide sequence ID" value="NZ_JBHSFU010000008.1"/>
</dbReference>
<accession>A0ABV9DKV6</accession>
<proteinExistence type="inferred from homology"/>
<dbReference type="Pfam" id="PF03389">
    <property type="entry name" value="MobA_MobL"/>
    <property type="match status" value="1"/>
</dbReference>
<keyword evidence="2" id="KW-0184">Conjugation</keyword>
<protein>
    <submittedName>
        <fullName evidence="4">MobA/MobL family protein</fullName>
    </submittedName>
</protein>
<evidence type="ECO:0000313" key="5">
    <source>
        <dbReference type="Proteomes" id="UP001595989"/>
    </source>
</evidence>
<comment type="caution">
    <text evidence="4">The sequence shown here is derived from an EMBL/GenBank/DDBJ whole genome shotgun (WGS) entry which is preliminary data.</text>
</comment>
<feature type="domain" description="MobA/MobL protein" evidence="3">
    <location>
        <begin position="4"/>
        <end position="65"/>
    </location>
</feature>
<gene>
    <name evidence="4" type="ORF">ACFO3D_14355</name>
</gene>
<reference evidence="5" key="1">
    <citation type="journal article" date="2019" name="Int. J. Syst. Evol. Microbiol.">
        <title>The Global Catalogue of Microorganisms (GCM) 10K type strain sequencing project: providing services to taxonomists for standard genome sequencing and annotation.</title>
        <authorList>
            <consortium name="The Broad Institute Genomics Platform"/>
            <consortium name="The Broad Institute Genome Sequencing Center for Infectious Disease"/>
            <person name="Wu L."/>
            <person name="Ma J."/>
        </authorList>
    </citation>
    <scope>NUCLEOTIDE SEQUENCE [LARGE SCALE GENOMIC DNA]</scope>
    <source>
        <strain evidence="5">CGMCC 4.7426</strain>
    </source>
</reference>
<sequence>MWCEGDQEYKDYRTREVQPETLILAPKHAPDFVYDRERLWNEVERVESNVNSQLSREIRVALPSESIQ</sequence>
<evidence type="ECO:0000256" key="1">
    <source>
        <dbReference type="ARBA" id="ARBA00010873"/>
    </source>
</evidence>
<dbReference type="Proteomes" id="UP001595989">
    <property type="component" value="Unassembled WGS sequence"/>
</dbReference>
<evidence type="ECO:0000256" key="2">
    <source>
        <dbReference type="ARBA" id="ARBA00022971"/>
    </source>
</evidence>